<proteinExistence type="predicted"/>
<organism evidence="2 3">
    <name type="scientific">Enhygromyxa salina</name>
    <dbReference type="NCBI Taxonomy" id="215803"/>
    <lineage>
        <taxon>Bacteria</taxon>
        <taxon>Pseudomonadati</taxon>
        <taxon>Myxococcota</taxon>
        <taxon>Polyangia</taxon>
        <taxon>Nannocystales</taxon>
        <taxon>Nannocystaceae</taxon>
        <taxon>Enhygromyxa</taxon>
    </lineage>
</organism>
<dbReference type="Proteomes" id="UP000031599">
    <property type="component" value="Unassembled WGS sequence"/>
</dbReference>
<gene>
    <name evidence="2" type="ORF">DB30_03292</name>
</gene>
<evidence type="ECO:0000313" key="3">
    <source>
        <dbReference type="Proteomes" id="UP000031599"/>
    </source>
</evidence>
<sequence>MVSGSLFEPSVWINRSGSAVTCPIDDTHDARGVDACEELDRKSAALDTWGVTSRQAIVLGLGFVVGALLPSTSGCVEPNPDHCYNAGGDSYCKDQYGDAKPYCSDNSCVTPTVDGCMEEEPTGCWYCNGKDEDECSEVAGDGDGDPTGDGDGEPTGDGDGEATGDGDGDGDTGPMCMGSDECSVEMPLCDDGTCVACGDATTVSCGDEYPATPVCDAGGACVECTTDDVSACPAETPACQANVCVPCTEHSQCPGSACNMSTGACMPLNSVWWVDNSAMEPGDGSEQSPFTSIALGMAQIGAGNGTLIVAEGMQDYTSSISVNPGQTVAVIGDGGATIDFGGQVVLVNNGAVAFLSGLKIIGGSTGVSVMGGDVWLDQMVVVDNPGSGSLVVTGGTVVARNSLIGGLPNTGAGILLNQGTFSAIYTTIATGFDAPAIQCLSGGAGSIVRNSIVVSRLATPEILGCENAEVTGSALEMSLGENQALGDMSTSWFVSFNSGDFHLNPNMFPQAIETAATWTLADPGVDIDGDPRPTMEGAADFAGADRL</sequence>
<dbReference type="InterPro" id="IPR012334">
    <property type="entry name" value="Pectin_lyas_fold"/>
</dbReference>
<protein>
    <submittedName>
        <fullName evidence="2">Uncharacterized protein</fullName>
    </submittedName>
</protein>
<evidence type="ECO:0000256" key="1">
    <source>
        <dbReference type="SAM" id="MobiDB-lite"/>
    </source>
</evidence>
<reference evidence="2 3" key="1">
    <citation type="submission" date="2014-12" db="EMBL/GenBank/DDBJ databases">
        <title>Genome assembly of Enhygromyxa salina DSM 15201.</title>
        <authorList>
            <person name="Sharma G."/>
            <person name="Subramanian S."/>
        </authorList>
    </citation>
    <scope>NUCLEOTIDE SEQUENCE [LARGE SCALE GENOMIC DNA]</scope>
    <source>
        <strain evidence="2 3">DSM 15201</strain>
    </source>
</reference>
<dbReference type="InterPro" id="IPR011050">
    <property type="entry name" value="Pectin_lyase_fold/virulence"/>
</dbReference>
<name>A0A0C1ZLD3_9BACT</name>
<evidence type="ECO:0000313" key="2">
    <source>
        <dbReference type="EMBL" id="KIG11553.1"/>
    </source>
</evidence>
<accession>A0A0C1ZLD3</accession>
<comment type="caution">
    <text evidence="2">The sequence shown here is derived from an EMBL/GenBank/DDBJ whole genome shotgun (WGS) entry which is preliminary data.</text>
</comment>
<dbReference type="Gene3D" id="2.160.20.10">
    <property type="entry name" value="Single-stranded right-handed beta-helix, Pectin lyase-like"/>
    <property type="match status" value="1"/>
</dbReference>
<dbReference type="SUPFAM" id="SSF51126">
    <property type="entry name" value="Pectin lyase-like"/>
    <property type="match status" value="1"/>
</dbReference>
<feature type="region of interest" description="Disordered" evidence="1">
    <location>
        <begin position="527"/>
        <end position="547"/>
    </location>
</feature>
<dbReference type="AlphaFoldDB" id="A0A0C1ZLD3"/>
<dbReference type="EMBL" id="JMCC02000248">
    <property type="protein sequence ID" value="KIG11553.1"/>
    <property type="molecule type" value="Genomic_DNA"/>
</dbReference>
<feature type="region of interest" description="Disordered" evidence="1">
    <location>
        <begin position="137"/>
        <end position="170"/>
    </location>
</feature>